<accession>A0ABQ8UHN9</accession>
<keyword evidence="3" id="KW-1185">Reference proteome</keyword>
<organism evidence="2 3">
    <name type="scientific">Paratrimastix pyriformis</name>
    <dbReference type="NCBI Taxonomy" id="342808"/>
    <lineage>
        <taxon>Eukaryota</taxon>
        <taxon>Metamonada</taxon>
        <taxon>Preaxostyla</taxon>
        <taxon>Paratrimastigidae</taxon>
        <taxon>Paratrimastix</taxon>
    </lineage>
</organism>
<proteinExistence type="predicted"/>
<evidence type="ECO:0000313" key="3">
    <source>
        <dbReference type="Proteomes" id="UP001141327"/>
    </source>
</evidence>
<evidence type="ECO:0000256" key="1">
    <source>
        <dbReference type="SAM" id="MobiDB-lite"/>
    </source>
</evidence>
<name>A0ABQ8UHN9_9EUKA</name>
<feature type="region of interest" description="Disordered" evidence="1">
    <location>
        <begin position="96"/>
        <end position="119"/>
    </location>
</feature>
<protein>
    <submittedName>
        <fullName evidence="2">Uncharacterized protein</fullName>
    </submittedName>
</protein>
<sequence>MSFERLLTAEDKIVGLLDISANALRLLSSYPKMDAKELSSVAASFYSNVAAINELLTTISVPLTALVPYEFESYQERIKLRIAQLKMEAGEARLKEAGEALSSPPAPVASPANADLPPA</sequence>
<dbReference type="Proteomes" id="UP001141327">
    <property type="component" value="Unassembled WGS sequence"/>
</dbReference>
<comment type="caution">
    <text evidence="2">The sequence shown here is derived from an EMBL/GenBank/DDBJ whole genome shotgun (WGS) entry which is preliminary data.</text>
</comment>
<dbReference type="EMBL" id="JAPMOS010000052">
    <property type="protein sequence ID" value="KAJ4457217.1"/>
    <property type="molecule type" value="Genomic_DNA"/>
</dbReference>
<evidence type="ECO:0000313" key="2">
    <source>
        <dbReference type="EMBL" id="KAJ4457217.1"/>
    </source>
</evidence>
<gene>
    <name evidence="2" type="ORF">PAPYR_7388</name>
</gene>
<reference evidence="2" key="1">
    <citation type="journal article" date="2022" name="bioRxiv">
        <title>Genomics of Preaxostyla Flagellates Illuminates Evolutionary Transitions and the Path Towards Mitochondrial Loss.</title>
        <authorList>
            <person name="Novak L.V.F."/>
            <person name="Treitli S.C."/>
            <person name="Pyrih J."/>
            <person name="Halakuc P."/>
            <person name="Pipaliya S.V."/>
            <person name="Vacek V."/>
            <person name="Brzon O."/>
            <person name="Soukal P."/>
            <person name="Eme L."/>
            <person name="Dacks J.B."/>
            <person name="Karnkowska A."/>
            <person name="Elias M."/>
            <person name="Hampl V."/>
        </authorList>
    </citation>
    <scope>NUCLEOTIDE SEQUENCE</scope>
    <source>
        <strain evidence="2">RCP-MX</strain>
    </source>
</reference>